<dbReference type="Proteomes" id="UP000076837">
    <property type="component" value="Unassembled WGS sequence"/>
</dbReference>
<name>A0A163MIZ4_DIDRA</name>
<feature type="compositionally biased region" description="Basic and acidic residues" evidence="1">
    <location>
        <begin position="1"/>
        <end position="11"/>
    </location>
</feature>
<evidence type="ECO:0000256" key="1">
    <source>
        <dbReference type="SAM" id="MobiDB-lite"/>
    </source>
</evidence>
<organism evidence="2 3">
    <name type="scientific">Didymella rabiei</name>
    <name type="common">Chickpea ascochyta blight fungus</name>
    <name type="synonym">Mycosphaerella rabiei</name>
    <dbReference type="NCBI Taxonomy" id="5454"/>
    <lineage>
        <taxon>Eukaryota</taxon>
        <taxon>Fungi</taxon>
        <taxon>Dikarya</taxon>
        <taxon>Ascomycota</taxon>
        <taxon>Pezizomycotina</taxon>
        <taxon>Dothideomycetes</taxon>
        <taxon>Pleosporomycetidae</taxon>
        <taxon>Pleosporales</taxon>
        <taxon>Pleosporineae</taxon>
        <taxon>Didymellaceae</taxon>
        <taxon>Ascochyta</taxon>
    </lineage>
</organism>
<feature type="region of interest" description="Disordered" evidence="1">
    <location>
        <begin position="184"/>
        <end position="209"/>
    </location>
</feature>
<accession>A0A163MIZ4</accession>
<dbReference type="EMBL" id="JYNV01000003">
    <property type="protein sequence ID" value="KZM28761.1"/>
    <property type="molecule type" value="Genomic_DNA"/>
</dbReference>
<proteinExistence type="predicted"/>
<comment type="caution">
    <text evidence="2">The sequence shown here is derived from an EMBL/GenBank/DDBJ whole genome shotgun (WGS) entry which is preliminary data.</text>
</comment>
<evidence type="ECO:0000313" key="2">
    <source>
        <dbReference type="EMBL" id="KZM28761.1"/>
    </source>
</evidence>
<sequence length="209" mass="23118">MQEHPPTHGDSAKTSQPASRDSAGHVSEVLEQTTAGTHHVFGSAARQGLSYASSAFPTAVIRGAKQPPHIALCAPPSSLMSRHCCIYGQQRTNLIRMTRSSNYGRLALLDAIPRKVKTRQCEKWQAMGQDFITDVLARFEEFARILQELLENDTCTSDAHKRVRKALSKQLPAFNYALAEAKSQFPESEVQRPAKKARKSKVKTEVDSS</sequence>
<keyword evidence="3" id="KW-1185">Reference proteome</keyword>
<evidence type="ECO:0000313" key="3">
    <source>
        <dbReference type="Proteomes" id="UP000076837"/>
    </source>
</evidence>
<reference evidence="2 3" key="1">
    <citation type="journal article" date="2016" name="Sci. Rep.">
        <title>Draft genome sequencing and secretome analysis of fungal phytopathogen Ascochyta rabiei provides insight into the necrotrophic effector repertoire.</title>
        <authorList>
            <person name="Verma S."/>
            <person name="Gazara R.K."/>
            <person name="Nizam S."/>
            <person name="Parween S."/>
            <person name="Chattopadhyay D."/>
            <person name="Verma P.K."/>
        </authorList>
    </citation>
    <scope>NUCLEOTIDE SEQUENCE [LARGE SCALE GENOMIC DNA]</scope>
    <source>
        <strain evidence="2 3">ArDII</strain>
    </source>
</reference>
<feature type="region of interest" description="Disordered" evidence="1">
    <location>
        <begin position="1"/>
        <end position="26"/>
    </location>
</feature>
<gene>
    <name evidence="2" type="ORF">ST47_g91</name>
</gene>
<dbReference type="AlphaFoldDB" id="A0A163MIZ4"/>
<dbReference type="OrthoDB" id="3598281at2759"/>
<protein>
    <submittedName>
        <fullName evidence="2">Uncharacterized protein</fullName>
    </submittedName>
</protein>